<keyword evidence="3" id="KW-1185">Reference proteome</keyword>
<gene>
    <name evidence="2" type="ORF">Pfra01_000544600</name>
</gene>
<sequence>MLHLTSIDSSDTETSRWKYYATGAMGILQSRLHSSGITRCGCIFPAFNDSKRSVYHLFVDELSLPKRSNDGFNTPDQGHSPRAGGLSGLTNSKTTQRQRRICTRLPTAGSHNGSGTAAE</sequence>
<evidence type="ECO:0000313" key="3">
    <source>
        <dbReference type="Proteomes" id="UP001165121"/>
    </source>
</evidence>
<feature type="compositionally biased region" description="Polar residues" evidence="1">
    <location>
        <begin position="109"/>
        <end position="119"/>
    </location>
</feature>
<comment type="caution">
    <text evidence="2">The sequence shown here is derived from an EMBL/GenBank/DDBJ whole genome shotgun (WGS) entry which is preliminary data.</text>
</comment>
<proteinExistence type="predicted"/>
<feature type="region of interest" description="Disordered" evidence="1">
    <location>
        <begin position="66"/>
        <end position="119"/>
    </location>
</feature>
<organism evidence="2 3">
    <name type="scientific">Phytophthora fragariaefolia</name>
    <dbReference type="NCBI Taxonomy" id="1490495"/>
    <lineage>
        <taxon>Eukaryota</taxon>
        <taxon>Sar</taxon>
        <taxon>Stramenopiles</taxon>
        <taxon>Oomycota</taxon>
        <taxon>Peronosporomycetes</taxon>
        <taxon>Peronosporales</taxon>
        <taxon>Peronosporaceae</taxon>
        <taxon>Phytophthora</taxon>
    </lineage>
</organism>
<protein>
    <submittedName>
        <fullName evidence="2">Unnamed protein product</fullName>
    </submittedName>
</protein>
<dbReference type="EMBL" id="BSXT01000437">
    <property type="protein sequence ID" value="GMF27440.1"/>
    <property type="molecule type" value="Genomic_DNA"/>
</dbReference>
<name>A0A9W6U6U4_9STRA</name>
<accession>A0A9W6U6U4</accession>
<dbReference type="Proteomes" id="UP001165121">
    <property type="component" value="Unassembled WGS sequence"/>
</dbReference>
<dbReference type="AlphaFoldDB" id="A0A9W6U6U4"/>
<evidence type="ECO:0000256" key="1">
    <source>
        <dbReference type="SAM" id="MobiDB-lite"/>
    </source>
</evidence>
<reference evidence="2" key="1">
    <citation type="submission" date="2023-04" db="EMBL/GenBank/DDBJ databases">
        <title>Phytophthora fragariaefolia NBRC 109709.</title>
        <authorList>
            <person name="Ichikawa N."/>
            <person name="Sato H."/>
            <person name="Tonouchi N."/>
        </authorList>
    </citation>
    <scope>NUCLEOTIDE SEQUENCE</scope>
    <source>
        <strain evidence="2">NBRC 109709</strain>
    </source>
</reference>
<evidence type="ECO:0000313" key="2">
    <source>
        <dbReference type="EMBL" id="GMF27440.1"/>
    </source>
</evidence>